<evidence type="ECO:0000313" key="10">
    <source>
        <dbReference type="Proteomes" id="UP000193642"/>
    </source>
</evidence>
<dbReference type="SUPFAM" id="SSF81321">
    <property type="entry name" value="Family A G protein-coupled receptor-like"/>
    <property type="match status" value="1"/>
</dbReference>
<comment type="caution">
    <text evidence="9">The sequence shown here is derived from an EMBL/GenBank/DDBJ whole genome shotgun (WGS) entry which is preliminary data.</text>
</comment>
<dbReference type="PANTHER" id="PTHR24240">
    <property type="entry name" value="OPSIN"/>
    <property type="match status" value="1"/>
</dbReference>
<keyword evidence="4" id="KW-0807">Transducer</keyword>
<sequence>MGSPQTYSSSSSQTYCSTSWKSRDPKAIVMITANIIAVSLPLIFVVYAYTSIFLKMQKSVALLKADSESGVNGQNLVSKAEVNTHDKKPATIPEKEQNNLLTQSIVLVSASLIGWAPIFAVILYAVITGDKVPPVVDYVGELFIMLQAVFNPVYLMCRNRELRKCVGKSRKYINYVSKQTKNSTLSA</sequence>
<keyword evidence="10" id="KW-1185">Reference proteome</keyword>
<dbReference type="AlphaFoldDB" id="A0A1Y2CAU8"/>
<feature type="domain" description="G-protein coupled receptors family 1 profile" evidence="8">
    <location>
        <begin position="1"/>
        <end position="155"/>
    </location>
</feature>
<keyword evidence="6" id="KW-0675">Receptor</keyword>
<feature type="transmembrane region" description="Helical" evidence="7">
    <location>
        <begin position="138"/>
        <end position="157"/>
    </location>
</feature>
<evidence type="ECO:0000256" key="4">
    <source>
        <dbReference type="ARBA" id="ARBA00023040"/>
    </source>
</evidence>
<evidence type="ECO:0000256" key="6">
    <source>
        <dbReference type="ARBA" id="ARBA00023170"/>
    </source>
</evidence>
<protein>
    <recommendedName>
        <fullName evidence="8">G-protein coupled receptors family 1 profile domain-containing protein</fullName>
    </recommendedName>
</protein>
<reference evidence="9 10" key="1">
    <citation type="submission" date="2016-07" db="EMBL/GenBank/DDBJ databases">
        <title>Pervasive Adenine N6-methylation of Active Genes in Fungi.</title>
        <authorList>
            <consortium name="DOE Joint Genome Institute"/>
            <person name="Mondo S.J."/>
            <person name="Dannebaum R.O."/>
            <person name="Kuo R.C."/>
            <person name="Labutti K."/>
            <person name="Haridas S."/>
            <person name="Kuo A."/>
            <person name="Salamov A."/>
            <person name="Ahrendt S.R."/>
            <person name="Lipzen A."/>
            <person name="Sullivan W."/>
            <person name="Andreopoulos W.B."/>
            <person name="Clum A."/>
            <person name="Lindquist E."/>
            <person name="Daum C."/>
            <person name="Ramamoorthy G.K."/>
            <person name="Gryganskyi A."/>
            <person name="Culley D."/>
            <person name="Magnuson J.K."/>
            <person name="James T.Y."/>
            <person name="O'Malley M.A."/>
            <person name="Stajich J.E."/>
            <person name="Spatafora J.W."/>
            <person name="Visel A."/>
            <person name="Grigoriev I.V."/>
        </authorList>
    </citation>
    <scope>NUCLEOTIDE SEQUENCE [LARGE SCALE GENOMIC DNA]</scope>
    <source>
        <strain evidence="9 10">JEL800</strain>
    </source>
</reference>
<accession>A0A1Y2CAU8</accession>
<dbReference type="InterPro" id="IPR017452">
    <property type="entry name" value="GPCR_Rhodpsn_7TM"/>
</dbReference>
<dbReference type="Proteomes" id="UP000193642">
    <property type="component" value="Unassembled WGS sequence"/>
</dbReference>
<keyword evidence="3 7" id="KW-1133">Transmembrane helix</keyword>
<comment type="subcellular location">
    <subcellularLocation>
        <location evidence="1">Membrane</location>
        <topology evidence="1">Multi-pass membrane protein</topology>
    </subcellularLocation>
</comment>
<proteinExistence type="predicted"/>
<organism evidence="9 10">
    <name type="scientific">Rhizoclosmatium globosum</name>
    <dbReference type="NCBI Taxonomy" id="329046"/>
    <lineage>
        <taxon>Eukaryota</taxon>
        <taxon>Fungi</taxon>
        <taxon>Fungi incertae sedis</taxon>
        <taxon>Chytridiomycota</taxon>
        <taxon>Chytridiomycota incertae sedis</taxon>
        <taxon>Chytridiomycetes</taxon>
        <taxon>Chytridiales</taxon>
        <taxon>Chytriomycetaceae</taxon>
        <taxon>Rhizoclosmatium</taxon>
    </lineage>
</organism>
<dbReference type="EMBL" id="MCGO01000023">
    <property type="protein sequence ID" value="ORY44163.1"/>
    <property type="molecule type" value="Genomic_DNA"/>
</dbReference>
<gene>
    <name evidence="9" type="ORF">BCR33DRAFT_785390</name>
</gene>
<evidence type="ECO:0000256" key="7">
    <source>
        <dbReference type="SAM" id="Phobius"/>
    </source>
</evidence>
<evidence type="ECO:0000313" key="9">
    <source>
        <dbReference type="EMBL" id="ORY44163.1"/>
    </source>
</evidence>
<dbReference type="InterPro" id="IPR050125">
    <property type="entry name" value="GPCR_opsins"/>
</dbReference>
<feature type="transmembrane region" description="Helical" evidence="7">
    <location>
        <begin position="105"/>
        <end position="126"/>
    </location>
</feature>
<name>A0A1Y2CAU8_9FUNG</name>
<keyword evidence="2 7" id="KW-0812">Transmembrane</keyword>
<keyword evidence="5 7" id="KW-0472">Membrane</keyword>
<dbReference type="InterPro" id="IPR000276">
    <property type="entry name" value="GPCR_Rhodpsn"/>
</dbReference>
<dbReference type="OrthoDB" id="2103726at2759"/>
<dbReference type="PROSITE" id="PS50262">
    <property type="entry name" value="G_PROTEIN_RECEP_F1_2"/>
    <property type="match status" value="1"/>
</dbReference>
<evidence type="ECO:0000259" key="8">
    <source>
        <dbReference type="PROSITE" id="PS50262"/>
    </source>
</evidence>
<dbReference type="GO" id="GO:0004930">
    <property type="term" value="F:G protein-coupled receptor activity"/>
    <property type="evidence" value="ECO:0007669"/>
    <property type="project" value="UniProtKB-KW"/>
</dbReference>
<evidence type="ECO:0000256" key="2">
    <source>
        <dbReference type="ARBA" id="ARBA00022692"/>
    </source>
</evidence>
<evidence type="ECO:0000256" key="1">
    <source>
        <dbReference type="ARBA" id="ARBA00004141"/>
    </source>
</evidence>
<evidence type="ECO:0000256" key="3">
    <source>
        <dbReference type="ARBA" id="ARBA00022989"/>
    </source>
</evidence>
<feature type="transmembrane region" description="Helical" evidence="7">
    <location>
        <begin position="27"/>
        <end position="49"/>
    </location>
</feature>
<dbReference type="Gene3D" id="1.20.1070.10">
    <property type="entry name" value="Rhodopsin 7-helix transmembrane proteins"/>
    <property type="match status" value="1"/>
</dbReference>
<dbReference type="Pfam" id="PF00001">
    <property type="entry name" value="7tm_1"/>
    <property type="match status" value="1"/>
</dbReference>
<dbReference type="GO" id="GO:0016020">
    <property type="term" value="C:membrane"/>
    <property type="evidence" value="ECO:0007669"/>
    <property type="project" value="UniProtKB-SubCell"/>
</dbReference>
<evidence type="ECO:0000256" key="5">
    <source>
        <dbReference type="ARBA" id="ARBA00023136"/>
    </source>
</evidence>
<keyword evidence="4" id="KW-0297">G-protein coupled receptor</keyword>